<dbReference type="Gene3D" id="3.50.50.60">
    <property type="entry name" value="FAD/NAD(P)-binding domain"/>
    <property type="match status" value="1"/>
</dbReference>
<evidence type="ECO:0008006" key="4">
    <source>
        <dbReference type="Google" id="ProtNLM"/>
    </source>
</evidence>
<gene>
    <name evidence="2" type="ORF">ACFSSE_14715</name>
</gene>
<evidence type="ECO:0000313" key="2">
    <source>
        <dbReference type="EMBL" id="MFD2732960.1"/>
    </source>
</evidence>
<evidence type="ECO:0000313" key="3">
    <source>
        <dbReference type="Proteomes" id="UP001597546"/>
    </source>
</evidence>
<dbReference type="EMBL" id="JBHULV010000050">
    <property type="protein sequence ID" value="MFD2732960.1"/>
    <property type="molecule type" value="Genomic_DNA"/>
</dbReference>
<keyword evidence="3" id="KW-1185">Reference proteome</keyword>
<proteinExistence type="predicted"/>
<dbReference type="InterPro" id="IPR036249">
    <property type="entry name" value="Thioredoxin-like_sf"/>
</dbReference>
<accession>A0ABW5TW46</accession>
<comment type="caution">
    <text evidence="2">The sequence shown here is derived from an EMBL/GenBank/DDBJ whole genome shotgun (WGS) entry which is preliminary data.</text>
</comment>
<sequence>MRIPAPSDILIVGVSPVTLALATVLAKSGLKVLVIDESISPKTNFDSLQLSNYCQNLLVDTGFEIGENLEANSFINQSFKLLAHYLCSVIWETKIEFKTVDNYNLIHNGIQYKYASSFVFFEKDLIISSKNHDLNFRNVFLLAWRVIGIVNERLNSLVLNGYTEEKNLLVSFSDEPIETGFFAKLFKNWIPNKKEINYTDSSVNLHLSHQRDLAAGNLLPDLPFYNEKIKEQISLYKWCNYHFFSLIIIGRIHSNFLFNIAKWVQLNYQIQLFYLPYSEKNKDFFETLGLEEGKQRTLIIRPDRYIGFLHDAIDTDILDNYLRSVLLMKAKAE</sequence>
<dbReference type="Gene3D" id="3.40.30.20">
    <property type="match status" value="1"/>
</dbReference>
<name>A0ABW5TW46_9SPHI</name>
<keyword evidence="1" id="KW-0560">Oxidoreductase</keyword>
<dbReference type="SUPFAM" id="SSF52833">
    <property type="entry name" value="Thioredoxin-like"/>
    <property type="match status" value="1"/>
</dbReference>
<dbReference type="Proteomes" id="UP001597546">
    <property type="component" value="Unassembled WGS sequence"/>
</dbReference>
<dbReference type="RefSeq" id="WP_379047991.1">
    <property type="nucleotide sequence ID" value="NZ_JBHSKW010000069.1"/>
</dbReference>
<reference evidence="3" key="1">
    <citation type="journal article" date="2019" name="Int. J. Syst. Evol. Microbiol.">
        <title>The Global Catalogue of Microorganisms (GCM) 10K type strain sequencing project: providing services to taxonomists for standard genome sequencing and annotation.</title>
        <authorList>
            <consortium name="The Broad Institute Genomics Platform"/>
            <consortium name="The Broad Institute Genome Sequencing Center for Infectious Disease"/>
            <person name="Wu L."/>
            <person name="Ma J."/>
        </authorList>
    </citation>
    <scope>NUCLEOTIDE SEQUENCE [LARGE SCALE GENOMIC DNA]</scope>
    <source>
        <strain evidence="3">KCTC 42456</strain>
    </source>
</reference>
<evidence type="ECO:0000256" key="1">
    <source>
        <dbReference type="ARBA" id="ARBA00023002"/>
    </source>
</evidence>
<dbReference type="InterPro" id="IPR038220">
    <property type="entry name" value="PHOX_C_sf"/>
</dbReference>
<organism evidence="2 3">
    <name type="scientific">Pedobacter alpinus</name>
    <dbReference type="NCBI Taxonomy" id="1590643"/>
    <lineage>
        <taxon>Bacteria</taxon>
        <taxon>Pseudomonadati</taxon>
        <taxon>Bacteroidota</taxon>
        <taxon>Sphingobacteriia</taxon>
        <taxon>Sphingobacteriales</taxon>
        <taxon>Sphingobacteriaceae</taxon>
        <taxon>Pedobacter</taxon>
    </lineage>
</organism>
<protein>
    <recommendedName>
        <fullName evidence="4">FAD-binding domain-containing protein</fullName>
    </recommendedName>
</protein>
<dbReference type="InterPro" id="IPR036188">
    <property type="entry name" value="FAD/NAD-bd_sf"/>
</dbReference>